<dbReference type="GO" id="GO:0017000">
    <property type="term" value="P:antibiotic biosynthetic process"/>
    <property type="evidence" value="ECO:0007669"/>
    <property type="project" value="UniProtKB-ARBA"/>
</dbReference>
<protein>
    <submittedName>
        <fullName evidence="2">Glycosyl transferase</fullName>
    </submittedName>
</protein>
<dbReference type="InterPro" id="IPR010610">
    <property type="entry name" value="EryCIII-like_C"/>
</dbReference>
<feature type="domain" description="Erythromycin biosynthesis protein CIII-like C-terminal" evidence="1">
    <location>
        <begin position="294"/>
        <end position="389"/>
    </location>
</feature>
<dbReference type="EMBL" id="BMRG01000004">
    <property type="protein sequence ID" value="GGP54618.1"/>
    <property type="molecule type" value="Genomic_DNA"/>
</dbReference>
<dbReference type="RefSeq" id="WP_189223717.1">
    <property type="nucleotide sequence ID" value="NZ_BMRG01000004.1"/>
</dbReference>
<dbReference type="CDD" id="cd03784">
    <property type="entry name" value="GT1_Gtf-like"/>
    <property type="match status" value="1"/>
</dbReference>
<dbReference type="SUPFAM" id="SSF53756">
    <property type="entry name" value="UDP-Glycosyltransferase/glycogen phosphorylase"/>
    <property type="match status" value="1"/>
</dbReference>
<dbReference type="Gene3D" id="3.40.50.2000">
    <property type="entry name" value="Glycogen Phosphorylase B"/>
    <property type="match status" value="2"/>
</dbReference>
<sequence>MRVLLTSWGSRGDVEPLAALAVALRGLGAEARVCAPPDEEFAELLARVGVPLVPLGPTVRSVVARPERPTVEDAFRLAARLVAERFETLPAAAEGCDALVATGLMPAGARDVAEKLGIRYVLACFHLLGLPSRQFPPGARPGKPSPEGETDNRVLWQQDAQRVNALYGEALNSHRAAIGLPPVDNVRDHVLTDRPWLAADPVLCPSRGMTDLDVVQTGAWVLPDDRPLPEGLESFLAAGAPPVYVGFGSMASYVPKDIARVAIEAVRAQGRRVVLARGWAGLTPVDDAEDCFVVGEVNQQALFGRVAAVVHHGGAGTTLTAARAGAPQVVVPQIADQPRWAARVAELGIGAAHEGSTPTSDSLSAALAAAMGPETRARAEAVSGEVRADGAAVAARLLLDTAG</sequence>
<comment type="caution">
    <text evidence="2">The sequence shown here is derived from an EMBL/GenBank/DDBJ whole genome shotgun (WGS) entry which is preliminary data.</text>
</comment>
<proteinExistence type="predicted"/>
<reference evidence="2" key="1">
    <citation type="journal article" date="2014" name="Int. J. Syst. Evol. Microbiol.">
        <title>Complete genome sequence of Corynebacterium casei LMG S-19264T (=DSM 44701T), isolated from a smear-ripened cheese.</title>
        <authorList>
            <consortium name="US DOE Joint Genome Institute (JGI-PGF)"/>
            <person name="Walter F."/>
            <person name="Albersmeier A."/>
            <person name="Kalinowski J."/>
            <person name="Ruckert C."/>
        </authorList>
    </citation>
    <scope>NUCLEOTIDE SEQUENCE</scope>
    <source>
        <strain evidence="2">JCM 3313</strain>
    </source>
</reference>
<dbReference type="Proteomes" id="UP000639606">
    <property type="component" value="Unassembled WGS sequence"/>
</dbReference>
<evidence type="ECO:0000313" key="3">
    <source>
        <dbReference type="Proteomes" id="UP000639606"/>
    </source>
</evidence>
<keyword evidence="3" id="KW-1185">Reference proteome</keyword>
<dbReference type="InterPro" id="IPR002213">
    <property type="entry name" value="UDP_glucos_trans"/>
</dbReference>
<dbReference type="Pfam" id="PF06722">
    <property type="entry name" value="EryCIII-like_C"/>
    <property type="match status" value="1"/>
</dbReference>
<dbReference type="GO" id="GO:0016758">
    <property type="term" value="F:hexosyltransferase activity"/>
    <property type="evidence" value="ECO:0007669"/>
    <property type="project" value="UniProtKB-ARBA"/>
</dbReference>
<organism evidence="2 3">
    <name type="scientific">Saccharothrix coeruleofusca</name>
    <dbReference type="NCBI Taxonomy" id="33919"/>
    <lineage>
        <taxon>Bacteria</taxon>
        <taxon>Bacillati</taxon>
        <taxon>Actinomycetota</taxon>
        <taxon>Actinomycetes</taxon>
        <taxon>Pseudonocardiales</taxon>
        <taxon>Pseudonocardiaceae</taxon>
        <taxon>Saccharothrix</taxon>
    </lineage>
</organism>
<dbReference type="AlphaFoldDB" id="A0A918ALV6"/>
<name>A0A918ALV6_9PSEU</name>
<gene>
    <name evidence="2" type="ORF">GCM10010185_28910</name>
</gene>
<dbReference type="PANTHER" id="PTHR48050">
    <property type="entry name" value="STEROL 3-BETA-GLUCOSYLTRANSFERASE"/>
    <property type="match status" value="1"/>
</dbReference>
<dbReference type="FunFam" id="3.40.50.2000:FF:000009">
    <property type="entry name" value="Sterol 3-beta-glucosyltransferase UGT80A2"/>
    <property type="match status" value="1"/>
</dbReference>
<keyword evidence="2" id="KW-0808">Transferase</keyword>
<evidence type="ECO:0000313" key="2">
    <source>
        <dbReference type="EMBL" id="GGP54618.1"/>
    </source>
</evidence>
<accession>A0A918ALV6</accession>
<dbReference type="GO" id="GO:0008194">
    <property type="term" value="F:UDP-glycosyltransferase activity"/>
    <property type="evidence" value="ECO:0007669"/>
    <property type="project" value="InterPro"/>
</dbReference>
<dbReference type="InterPro" id="IPR050426">
    <property type="entry name" value="Glycosyltransferase_28"/>
</dbReference>
<evidence type="ECO:0000259" key="1">
    <source>
        <dbReference type="Pfam" id="PF06722"/>
    </source>
</evidence>
<reference evidence="2" key="2">
    <citation type="submission" date="2020-09" db="EMBL/GenBank/DDBJ databases">
        <authorList>
            <person name="Sun Q."/>
            <person name="Ohkuma M."/>
        </authorList>
    </citation>
    <scope>NUCLEOTIDE SEQUENCE</scope>
    <source>
        <strain evidence="2">JCM 3313</strain>
    </source>
</reference>
<dbReference type="PANTHER" id="PTHR48050:SF13">
    <property type="entry name" value="STEROL 3-BETA-GLUCOSYLTRANSFERASE UGT80A2"/>
    <property type="match status" value="1"/>
</dbReference>